<proteinExistence type="predicted"/>
<gene>
    <name evidence="1" type="ORF">OsJ_06807</name>
</gene>
<dbReference type="Proteomes" id="UP000007752">
    <property type="component" value="Chromosome 2"/>
</dbReference>
<protein>
    <submittedName>
        <fullName evidence="1">Uncharacterized protein</fullName>
    </submittedName>
</protein>
<organism evidence="1">
    <name type="scientific">Oryza sativa subsp. japonica</name>
    <name type="common">Rice</name>
    <dbReference type="NCBI Taxonomy" id="39947"/>
    <lineage>
        <taxon>Eukaryota</taxon>
        <taxon>Viridiplantae</taxon>
        <taxon>Streptophyta</taxon>
        <taxon>Embryophyta</taxon>
        <taxon>Tracheophyta</taxon>
        <taxon>Spermatophyta</taxon>
        <taxon>Magnoliopsida</taxon>
        <taxon>Liliopsida</taxon>
        <taxon>Poales</taxon>
        <taxon>Poaceae</taxon>
        <taxon>BOP clade</taxon>
        <taxon>Oryzoideae</taxon>
        <taxon>Oryzeae</taxon>
        <taxon>Oryzinae</taxon>
        <taxon>Oryza</taxon>
        <taxon>Oryza sativa</taxon>
    </lineage>
</organism>
<reference evidence="1" key="2">
    <citation type="submission" date="2008-12" db="EMBL/GenBank/DDBJ databases">
        <title>Improved gene annotation of the rice (Oryza sativa) genomes.</title>
        <authorList>
            <person name="Wang J."/>
            <person name="Li R."/>
            <person name="Fan W."/>
            <person name="Huang Q."/>
            <person name="Zhang J."/>
            <person name="Zhou Y."/>
            <person name="Hu Y."/>
            <person name="Zi S."/>
            <person name="Li J."/>
            <person name="Ni P."/>
            <person name="Zheng H."/>
            <person name="Zhang Y."/>
            <person name="Zhao M."/>
            <person name="Hao Q."/>
            <person name="McDermott J."/>
            <person name="Samudrala R."/>
            <person name="Kristiansen K."/>
            <person name="Wong G.K.-S."/>
        </authorList>
    </citation>
    <scope>NUCLEOTIDE SEQUENCE</scope>
</reference>
<dbReference type="EMBL" id="CM000139">
    <property type="protein sequence ID" value="EAZ23117.1"/>
    <property type="molecule type" value="Genomic_DNA"/>
</dbReference>
<evidence type="ECO:0000313" key="1">
    <source>
        <dbReference type="EMBL" id="EAZ23117.1"/>
    </source>
</evidence>
<reference evidence="1" key="1">
    <citation type="journal article" date="2005" name="PLoS Biol.">
        <title>The genomes of Oryza sativa: a history of duplications.</title>
        <authorList>
            <person name="Yu J."/>
            <person name="Wang J."/>
            <person name="Lin W."/>
            <person name="Li S."/>
            <person name="Li H."/>
            <person name="Zhou J."/>
            <person name="Ni P."/>
            <person name="Dong W."/>
            <person name="Hu S."/>
            <person name="Zeng C."/>
            <person name="Zhang J."/>
            <person name="Zhang Y."/>
            <person name="Li R."/>
            <person name="Xu Z."/>
            <person name="Li S."/>
            <person name="Li X."/>
            <person name="Zheng H."/>
            <person name="Cong L."/>
            <person name="Lin L."/>
            <person name="Yin J."/>
            <person name="Geng J."/>
            <person name="Li G."/>
            <person name="Shi J."/>
            <person name="Liu J."/>
            <person name="Lv H."/>
            <person name="Li J."/>
            <person name="Wang J."/>
            <person name="Deng Y."/>
            <person name="Ran L."/>
            <person name="Shi X."/>
            <person name="Wang X."/>
            <person name="Wu Q."/>
            <person name="Li C."/>
            <person name="Ren X."/>
            <person name="Wang J."/>
            <person name="Wang X."/>
            <person name="Li D."/>
            <person name="Liu D."/>
            <person name="Zhang X."/>
            <person name="Ji Z."/>
            <person name="Zhao W."/>
            <person name="Sun Y."/>
            <person name="Zhang Z."/>
            <person name="Bao J."/>
            <person name="Han Y."/>
            <person name="Dong L."/>
            <person name="Ji J."/>
            <person name="Chen P."/>
            <person name="Wu S."/>
            <person name="Liu J."/>
            <person name="Xiao Y."/>
            <person name="Bu D."/>
            <person name="Tan J."/>
            <person name="Yang L."/>
            <person name="Ye C."/>
            <person name="Zhang J."/>
            <person name="Xu J."/>
            <person name="Zhou Y."/>
            <person name="Yu Y."/>
            <person name="Zhang B."/>
            <person name="Zhuang S."/>
            <person name="Wei H."/>
            <person name="Liu B."/>
            <person name="Lei M."/>
            <person name="Yu H."/>
            <person name="Li Y."/>
            <person name="Xu H."/>
            <person name="Wei S."/>
            <person name="He X."/>
            <person name="Fang L."/>
            <person name="Zhang Z."/>
            <person name="Zhang Y."/>
            <person name="Huang X."/>
            <person name="Su Z."/>
            <person name="Tong W."/>
            <person name="Li J."/>
            <person name="Tong Z."/>
            <person name="Li S."/>
            <person name="Ye J."/>
            <person name="Wang L."/>
            <person name="Fang L."/>
            <person name="Lei T."/>
            <person name="Chen C."/>
            <person name="Chen H."/>
            <person name="Xu Z."/>
            <person name="Li H."/>
            <person name="Huang H."/>
            <person name="Zhang F."/>
            <person name="Xu H."/>
            <person name="Li N."/>
            <person name="Zhao C."/>
            <person name="Li S."/>
            <person name="Dong L."/>
            <person name="Huang Y."/>
            <person name="Li L."/>
            <person name="Xi Y."/>
            <person name="Qi Q."/>
            <person name="Li W."/>
            <person name="Zhang B."/>
            <person name="Hu W."/>
            <person name="Zhang Y."/>
            <person name="Tian X."/>
            <person name="Jiao Y."/>
            <person name="Liang X."/>
            <person name="Jin J."/>
            <person name="Gao L."/>
            <person name="Zheng W."/>
            <person name="Hao B."/>
            <person name="Liu S."/>
            <person name="Wang W."/>
            <person name="Yuan L."/>
            <person name="Cao M."/>
            <person name="McDermott J."/>
            <person name="Samudrala R."/>
            <person name="Wang J."/>
            <person name="Wong G.K."/>
            <person name="Yang H."/>
        </authorList>
    </citation>
    <scope>NUCLEOTIDE SEQUENCE [LARGE SCALE GENOMIC DNA]</scope>
</reference>
<sequence>MAEQEALIGDDPVDQCRNAVAAGVQEDTRTWHVAVLLVILVRQLEHREAVMAGDKLRMNCTMVAAPVAYWWQRRPRVAYCNCRTEVLKRGWGWI</sequence>
<name>A3A728_ORYSJ</name>
<accession>A3A728</accession>
<dbReference type="AlphaFoldDB" id="A3A728"/>